<proteinExistence type="predicted"/>
<organism evidence="1 2">
    <name type="scientific">Cordylochernes scorpioides</name>
    <dbReference type="NCBI Taxonomy" id="51811"/>
    <lineage>
        <taxon>Eukaryota</taxon>
        <taxon>Metazoa</taxon>
        <taxon>Ecdysozoa</taxon>
        <taxon>Arthropoda</taxon>
        <taxon>Chelicerata</taxon>
        <taxon>Arachnida</taxon>
        <taxon>Pseudoscorpiones</taxon>
        <taxon>Cheliferoidea</taxon>
        <taxon>Chernetidae</taxon>
        <taxon>Cordylochernes</taxon>
    </lineage>
</organism>
<reference evidence="1 2" key="1">
    <citation type="submission" date="2022-01" db="EMBL/GenBank/DDBJ databases">
        <title>A chromosomal length assembly of Cordylochernes scorpioides.</title>
        <authorList>
            <person name="Zeh D."/>
            <person name="Zeh J."/>
        </authorList>
    </citation>
    <scope>NUCLEOTIDE SEQUENCE [LARGE SCALE GENOMIC DNA]</scope>
    <source>
        <strain evidence="1">IN4F17</strain>
        <tissue evidence="1">Whole Body</tissue>
    </source>
</reference>
<gene>
    <name evidence="1" type="ORF">LAZ67_18000103</name>
</gene>
<dbReference type="Proteomes" id="UP001235939">
    <property type="component" value="Chromosome 18"/>
</dbReference>
<sequence length="169" mass="18811">MVECKKGRSNITLLELCLSMEKLTLRETSTPVNQDLTAFSILYHPPTRLLITTMGSLSLVTGHPENYESIFSTSPLLCVDQGMLSAGRSRQTADSGNCCSLLRHSCPYYPCSTLGLSHRTHLFSSDVILPLKMYLILFFFLISTQSYQDIKLVKLVDGVCWGLVELING</sequence>
<dbReference type="EMBL" id="CP092880">
    <property type="protein sequence ID" value="UYV79633.1"/>
    <property type="molecule type" value="Genomic_DNA"/>
</dbReference>
<evidence type="ECO:0000313" key="1">
    <source>
        <dbReference type="EMBL" id="UYV79633.1"/>
    </source>
</evidence>
<keyword evidence="2" id="KW-1185">Reference proteome</keyword>
<protein>
    <submittedName>
        <fullName evidence="1">Uncharacterized protein</fullName>
    </submittedName>
</protein>
<evidence type="ECO:0000313" key="2">
    <source>
        <dbReference type="Proteomes" id="UP001235939"/>
    </source>
</evidence>
<name>A0ABY6LID1_9ARAC</name>
<accession>A0ABY6LID1</accession>